<proteinExistence type="predicted"/>
<feature type="region of interest" description="Disordered" evidence="1">
    <location>
        <begin position="1"/>
        <end position="41"/>
    </location>
</feature>
<organism evidence="2 3">
    <name type="scientific">Triparma laevis f. longispina</name>
    <dbReference type="NCBI Taxonomy" id="1714387"/>
    <lineage>
        <taxon>Eukaryota</taxon>
        <taxon>Sar</taxon>
        <taxon>Stramenopiles</taxon>
        <taxon>Ochrophyta</taxon>
        <taxon>Bolidophyceae</taxon>
        <taxon>Parmales</taxon>
        <taxon>Triparmaceae</taxon>
        <taxon>Triparma</taxon>
    </lineage>
</organism>
<protein>
    <submittedName>
        <fullName evidence="2">Uncharacterized protein</fullName>
    </submittedName>
</protein>
<reference evidence="3" key="1">
    <citation type="journal article" date="2023" name="Commun. Biol.">
        <title>Genome analysis of Parmales, the sister group of diatoms, reveals the evolutionary specialization of diatoms from phago-mixotrophs to photoautotrophs.</title>
        <authorList>
            <person name="Ban H."/>
            <person name="Sato S."/>
            <person name="Yoshikawa S."/>
            <person name="Yamada K."/>
            <person name="Nakamura Y."/>
            <person name="Ichinomiya M."/>
            <person name="Sato N."/>
            <person name="Blanc-Mathieu R."/>
            <person name="Endo H."/>
            <person name="Kuwata A."/>
            <person name="Ogata H."/>
        </authorList>
    </citation>
    <scope>NUCLEOTIDE SEQUENCE [LARGE SCALE GENOMIC DNA]</scope>
    <source>
        <strain evidence="3">NIES 3700</strain>
    </source>
</reference>
<gene>
    <name evidence="2" type="ORF">TrLO_g7481</name>
</gene>
<dbReference type="Proteomes" id="UP001165122">
    <property type="component" value="Unassembled WGS sequence"/>
</dbReference>
<keyword evidence="3" id="KW-1185">Reference proteome</keyword>
<name>A0A9W7FG78_9STRA</name>
<evidence type="ECO:0000256" key="1">
    <source>
        <dbReference type="SAM" id="MobiDB-lite"/>
    </source>
</evidence>
<dbReference type="EMBL" id="BRXW01000164">
    <property type="protein sequence ID" value="GMI11535.1"/>
    <property type="molecule type" value="Genomic_DNA"/>
</dbReference>
<sequence>MSDQHIITINDESEPSPSPSFNRTTLPNSKTQTHSSNLTVPSFEPLLRIPSEFTTPGTIHLAPSITSTAGKADILTMGNDNEATSDNKANNYIFLPTDRGGGQMLTVKPGSQNFKAKNYVHVVSEVPKAK</sequence>
<dbReference type="AlphaFoldDB" id="A0A9W7FG78"/>
<evidence type="ECO:0000313" key="3">
    <source>
        <dbReference type="Proteomes" id="UP001165122"/>
    </source>
</evidence>
<evidence type="ECO:0000313" key="2">
    <source>
        <dbReference type="EMBL" id="GMI11535.1"/>
    </source>
</evidence>
<comment type="caution">
    <text evidence="2">The sequence shown here is derived from an EMBL/GenBank/DDBJ whole genome shotgun (WGS) entry which is preliminary data.</text>
</comment>
<feature type="compositionally biased region" description="Polar residues" evidence="1">
    <location>
        <begin position="19"/>
        <end position="40"/>
    </location>
</feature>
<accession>A0A9W7FG78</accession>
<dbReference type="OrthoDB" id="10433466at2759"/>